<comment type="caution">
    <text evidence="13">The sequence shown here is derived from an EMBL/GenBank/DDBJ whole genome shotgun (WGS) entry which is preliminary data.</text>
</comment>
<dbReference type="Gene3D" id="3.20.20.70">
    <property type="entry name" value="Aldolase class I"/>
    <property type="match status" value="1"/>
</dbReference>
<comment type="subcellular location">
    <subcellularLocation>
        <location evidence="1 11">Cytoplasm</location>
    </subcellularLocation>
</comment>
<evidence type="ECO:0000256" key="1">
    <source>
        <dbReference type="ARBA" id="ARBA00004496"/>
    </source>
</evidence>
<dbReference type="InterPro" id="IPR006062">
    <property type="entry name" value="His_biosynth"/>
</dbReference>
<dbReference type="InterPro" id="IPR050064">
    <property type="entry name" value="IGPS_HisA/HisF"/>
</dbReference>
<evidence type="ECO:0000256" key="9">
    <source>
        <dbReference type="ARBA" id="ARBA00025475"/>
    </source>
</evidence>
<dbReference type="InterPro" id="IPR011060">
    <property type="entry name" value="RibuloseP-bd_barrel"/>
</dbReference>
<evidence type="ECO:0000313" key="14">
    <source>
        <dbReference type="Proteomes" id="UP001163821"/>
    </source>
</evidence>
<name>A0AA42C8S5_9BACT</name>
<dbReference type="Pfam" id="PF00977">
    <property type="entry name" value="His_biosynth"/>
    <property type="match status" value="1"/>
</dbReference>
<evidence type="ECO:0000256" key="12">
    <source>
        <dbReference type="RuleBase" id="RU003657"/>
    </source>
</evidence>
<dbReference type="AlphaFoldDB" id="A0AA42C8S5"/>
<comment type="function">
    <text evidence="9 11">IGPS catalyzes the conversion of PRFAR and glutamine to IGP, AICAR and glutamate. The HisF subunit catalyzes the cyclization activity that produces IGP and AICAR from PRFAR using the ammonia provided by the HisH subunit.</text>
</comment>
<feature type="active site" evidence="11">
    <location>
        <position position="130"/>
    </location>
</feature>
<dbReference type="PANTHER" id="PTHR21235:SF2">
    <property type="entry name" value="IMIDAZOLE GLYCEROL PHOSPHATE SYNTHASE HISHF"/>
    <property type="match status" value="1"/>
</dbReference>
<evidence type="ECO:0000313" key="13">
    <source>
        <dbReference type="EMBL" id="MCW0481220.1"/>
    </source>
</evidence>
<evidence type="ECO:0000256" key="11">
    <source>
        <dbReference type="HAMAP-Rule" id="MF_01013"/>
    </source>
</evidence>
<dbReference type="EMBL" id="JAPAAF010000001">
    <property type="protein sequence ID" value="MCW0481220.1"/>
    <property type="molecule type" value="Genomic_DNA"/>
</dbReference>
<dbReference type="HAMAP" id="MF_01013">
    <property type="entry name" value="HisF"/>
    <property type="match status" value="1"/>
</dbReference>
<keyword evidence="8 11" id="KW-0456">Lyase</keyword>
<keyword evidence="5 11" id="KW-0963">Cytoplasm</keyword>
<reference evidence="13" key="1">
    <citation type="submission" date="2022-10" db="EMBL/GenBank/DDBJ databases">
        <title>Gaoshiqiia sediminis gen. nov., sp. nov., isolated from coastal sediment.</title>
        <authorList>
            <person name="Yu W.X."/>
            <person name="Mu D.S."/>
            <person name="Du J.Z."/>
            <person name="Liang Y.Q."/>
        </authorList>
    </citation>
    <scope>NUCLEOTIDE SEQUENCE</scope>
    <source>
        <strain evidence="13">A06</strain>
    </source>
</reference>
<dbReference type="InterPro" id="IPR004651">
    <property type="entry name" value="HisF"/>
</dbReference>
<dbReference type="GO" id="GO:0016829">
    <property type="term" value="F:lyase activity"/>
    <property type="evidence" value="ECO:0007669"/>
    <property type="project" value="UniProtKB-KW"/>
</dbReference>
<evidence type="ECO:0000256" key="2">
    <source>
        <dbReference type="ARBA" id="ARBA00005091"/>
    </source>
</evidence>
<evidence type="ECO:0000256" key="6">
    <source>
        <dbReference type="ARBA" id="ARBA00022605"/>
    </source>
</evidence>
<comment type="catalytic activity">
    <reaction evidence="10 11">
        <text>5-[(5-phospho-1-deoxy-D-ribulos-1-ylimino)methylamino]-1-(5-phospho-beta-D-ribosyl)imidazole-4-carboxamide + L-glutamine = D-erythro-1-(imidazol-4-yl)glycerol 3-phosphate + 5-amino-1-(5-phospho-beta-D-ribosyl)imidazole-4-carboxamide + L-glutamate + H(+)</text>
        <dbReference type="Rhea" id="RHEA:24793"/>
        <dbReference type="ChEBI" id="CHEBI:15378"/>
        <dbReference type="ChEBI" id="CHEBI:29985"/>
        <dbReference type="ChEBI" id="CHEBI:58278"/>
        <dbReference type="ChEBI" id="CHEBI:58359"/>
        <dbReference type="ChEBI" id="CHEBI:58475"/>
        <dbReference type="ChEBI" id="CHEBI:58525"/>
        <dbReference type="EC" id="4.3.2.10"/>
    </reaction>
</comment>
<feature type="active site" evidence="11">
    <location>
        <position position="11"/>
    </location>
</feature>
<dbReference type="GO" id="GO:0005737">
    <property type="term" value="C:cytoplasm"/>
    <property type="evidence" value="ECO:0007669"/>
    <property type="project" value="UniProtKB-SubCell"/>
</dbReference>
<evidence type="ECO:0000256" key="5">
    <source>
        <dbReference type="ARBA" id="ARBA00022490"/>
    </source>
</evidence>
<evidence type="ECO:0000256" key="7">
    <source>
        <dbReference type="ARBA" id="ARBA00023102"/>
    </source>
</evidence>
<dbReference type="EC" id="4.3.2.10" evidence="11"/>
<dbReference type="CDD" id="cd04731">
    <property type="entry name" value="HisF"/>
    <property type="match status" value="1"/>
</dbReference>
<dbReference type="GO" id="GO:0000105">
    <property type="term" value="P:L-histidine biosynthetic process"/>
    <property type="evidence" value="ECO:0007669"/>
    <property type="project" value="UniProtKB-UniRule"/>
</dbReference>
<sequence>MLAKRIIPCLDIKDGQTVKGVNFINIKNVGDPVELGALYAEQGADELVFLDITATHEGRKTFVELVKRIAREINIPFTVGGGISELKDADALLSAGADKISINSSAVRNPKLIDELALNFGSQFVVLAIDARGDATGHWTVTVNGGRIPTDKELFSWAKEGENRGAGEILFTSMNHDGTKNGFACNELARLADNLTIPIIASGGAGNMDHFVEVFTKGKADAGLAASIFHFKEIAIPDLKAYLKEKGIVVR</sequence>
<comment type="similarity">
    <text evidence="3 11 12">Belongs to the HisA/HisF family.</text>
</comment>
<dbReference type="FunFam" id="3.20.20.70:FF:000006">
    <property type="entry name" value="Imidazole glycerol phosphate synthase subunit HisF"/>
    <property type="match status" value="1"/>
</dbReference>
<evidence type="ECO:0000256" key="3">
    <source>
        <dbReference type="ARBA" id="ARBA00009667"/>
    </source>
</evidence>
<evidence type="ECO:0000256" key="8">
    <source>
        <dbReference type="ARBA" id="ARBA00023239"/>
    </source>
</evidence>
<dbReference type="PANTHER" id="PTHR21235">
    <property type="entry name" value="IMIDAZOLE GLYCEROL PHOSPHATE SYNTHASE SUBUNIT HISF/H IGP SYNTHASE SUBUNIT HISF/H"/>
    <property type="match status" value="1"/>
</dbReference>
<dbReference type="RefSeq" id="WP_282589825.1">
    <property type="nucleotide sequence ID" value="NZ_JAPAAF010000001.1"/>
</dbReference>
<dbReference type="SUPFAM" id="SSF51366">
    <property type="entry name" value="Ribulose-phoshate binding barrel"/>
    <property type="match status" value="1"/>
</dbReference>
<dbReference type="GO" id="GO:0000107">
    <property type="term" value="F:imidazoleglycerol-phosphate synthase activity"/>
    <property type="evidence" value="ECO:0007669"/>
    <property type="project" value="UniProtKB-UniRule"/>
</dbReference>
<accession>A0AA42C8S5</accession>
<keyword evidence="7 11" id="KW-0368">Histidine biosynthesis</keyword>
<organism evidence="13 14">
    <name type="scientific">Gaoshiqia sediminis</name>
    <dbReference type="NCBI Taxonomy" id="2986998"/>
    <lineage>
        <taxon>Bacteria</taxon>
        <taxon>Pseudomonadati</taxon>
        <taxon>Bacteroidota</taxon>
        <taxon>Bacteroidia</taxon>
        <taxon>Marinilabiliales</taxon>
        <taxon>Prolixibacteraceae</taxon>
        <taxon>Gaoshiqia</taxon>
    </lineage>
</organism>
<evidence type="ECO:0000256" key="4">
    <source>
        <dbReference type="ARBA" id="ARBA00011152"/>
    </source>
</evidence>
<dbReference type="NCBIfam" id="TIGR00735">
    <property type="entry name" value="hisF"/>
    <property type="match status" value="1"/>
</dbReference>
<proteinExistence type="inferred from homology"/>
<comment type="pathway">
    <text evidence="2 11">Amino-acid biosynthesis; L-histidine biosynthesis; L-histidine from 5-phospho-alpha-D-ribose 1-diphosphate: step 5/9.</text>
</comment>
<protein>
    <recommendedName>
        <fullName evidence="11">Imidazole glycerol phosphate synthase subunit HisF</fullName>
        <ecNumber evidence="11">4.3.2.10</ecNumber>
    </recommendedName>
    <alternativeName>
        <fullName evidence="11">IGP synthase cyclase subunit</fullName>
    </alternativeName>
    <alternativeName>
        <fullName evidence="11">IGP synthase subunit HisF</fullName>
    </alternativeName>
    <alternativeName>
        <fullName evidence="11">ImGP synthase subunit HisF</fullName>
        <shortName evidence="11">IGPS subunit HisF</shortName>
    </alternativeName>
</protein>
<evidence type="ECO:0000256" key="10">
    <source>
        <dbReference type="ARBA" id="ARBA00047838"/>
    </source>
</evidence>
<dbReference type="InterPro" id="IPR013785">
    <property type="entry name" value="Aldolase_TIM"/>
</dbReference>
<dbReference type="Proteomes" id="UP001163821">
    <property type="component" value="Unassembled WGS sequence"/>
</dbReference>
<keyword evidence="6 11" id="KW-0028">Amino-acid biosynthesis</keyword>
<keyword evidence="14" id="KW-1185">Reference proteome</keyword>
<gene>
    <name evidence="11 13" type="primary">hisF</name>
    <name evidence="13" type="ORF">N2K84_00660</name>
</gene>
<comment type="subunit">
    <text evidence="4 11">Heterodimer of HisH and HisF.</text>
</comment>